<dbReference type="RefSeq" id="WP_074642836.1">
    <property type="nucleotide sequence ID" value="NZ_CAKJXA010000025.1"/>
</dbReference>
<reference evidence="1 2" key="1">
    <citation type="submission" date="2016-10" db="EMBL/GenBank/DDBJ databases">
        <title>Comparative genomics of Bacillus thuringiensis reveals a path to pathogens against multiple invertebrate hosts.</title>
        <authorList>
            <person name="Zheng J."/>
            <person name="Gao Q."/>
            <person name="Liu H."/>
            <person name="Peng D."/>
            <person name="Ruan L."/>
            <person name="Sun M."/>
        </authorList>
    </citation>
    <scope>NUCLEOTIDE SEQUENCE [LARGE SCALE GENOMIC DNA]</scope>
    <source>
        <strain evidence="1">HD5</strain>
    </source>
</reference>
<name>A0A9X6Q0A6_BACTU</name>
<organism evidence="1 2">
    <name type="scientific">Bacillus thuringiensis</name>
    <dbReference type="NCBI Taxonomy" id="1428"/>
    <lineage>
        <taxon>Bacteria</taxon>
        <taxon>Bacillati</taxon>
        <taxon>Bacillota</taxon>
        <taxon>Bacilli</taxon>
        <taxon>Bacillales</taxon>
        <taxon>Bacillaceae</taxon>
        <taxon>Bacillus</taxon>
        <taxon>Bacillus cereus group</taxon>
    </lineage>
</organism>
<dbReference type="EMBL" id="NFEM01000149">
    <property type="protein sequence ID" value="OTZ94002.1"/>
    <property type="molecule type" value="Genomic_DNA"/>
</dbReference>
<sequence length="71" mass="8114">MFADFKKAFKKPEFTMSLTKEQMKLFMGEEPEVKCHLVEIKKEHGKVTGCRYSAISKDGTCDEPKEIKVVG</sequence>
<dbReference type="Proteomes" id="UP000194551">
    <property type="component" value="Unassembled WGS sequence"/>
</dbReference>
<evidence type="ECO:0000313" key="1">
    <source>
        <dbReference type="EMBL" id="OTZ94002.1"/>
    </source>
</evidence>
<dbReference type="AlphaFoldDB" id="A0A9X6Q0A6"/>
<evidence type="ECO:0000313" key="2">
    <source>
        <dbReference type="Proteomes" id="UP000194551"/>
    </source>
</evidence>
<proteinExistence type="predicted"/>
<protein>
    <submittedName>
        <fullName evidence="1">Uncharacterized protein</fullName>
    </submittedName>
</protein>
<accession>A0A9X6Q0A6</accession>
<comment type="caution">
    <text evidence="1">The sequence shown here is derived from an EMBL/GenBank/DDBJ whole genome shotgun (WGS) entry which is preliminary data.</text>
</comment>
<gene>
    <name evidence="1" type="ORF">BK774_31295</name>
</gene>